<feature type="chain" id="PRO_5039910884" evidence="1">
    <location>
        <begin position="23"/>
        <end position="103"/>
    </location>
</feature>
<accession>A0A9J6AXW4</accession>
<dbReference type="Proteomes" id="UP000824120">
    <property type="component" value="Chromosome 1"/>
</dbReference>
<evidence type="ECO:0000313" key="2">
    <source>
        <dbReference type="EMBL" id="KAG5629445.1"/>
    </source>
</evidence>
<evidence type="ECO:0000313" key="3">
    <source>
        <dbReference type="Proteomes" id="UP000824120"/>
    </source>
</evidence>
<dbReference type="EMBL" id="JACXVP010000001">
    <property type="protein sequence ID" value="KAG5629445.1"/>
    <property type="molecule type" value="Genomic_DNA"/>
</dbReference>
<sequence length="103" mass="12236">MNRGERLKAFSLLFHMVSLVHMNESYWVCAYRSIEVKGKLAAVDHHRSTLQKENGRYVSFDFLQNYDDSARRRRWRKVEIKGLPEETSIYGIYSYVMALDRSI</sequence>
<evidence type="ECO:0000256" key="1">
    <source>
        <dbReference type="SAM" id="SignalP"/>
    </source>
</evidence>
<keyword evidence="1" id="KW-0732">Signal</keyword>
<reference evidence="2 3" key="1">
    <citation type="submission" date="2020-09" db="EMBL/GenBank/DDBJ databases">
        <title>De no assembly of potato wild relative species, Solanum commersonii.</title>
        <authorList>
            <person name="Cho K."/>
        </authorList>
    </citation>
    <scope>NUCLEOTIDE SEQUENCE [LARGE SCALE GENOMIC DNA]</scope>
    <source>
        <strain evidence="2">LZ3.2</strain>
        <tissue evidence="2">Leaf</tissue>
    </source>
</reference>
<keyword evidence="3" id="KW-1185">Reference proteome</keyword>
<feature type="signal peptide" evidence="1">
    <location>
        <begin position="1"/>
        <end position="22"/>
    </location>
</feature>
<dbReference type="AlphaFoldDB" id="A0A9J6AXW4"/>
<organism evidence="2 3">
    <name type="scientific">Solanum commersonii</name>
    <name type="common">Commerson's wild potato</name>
    <name type="synonym">Commerson's nightshade</name>
    <dbReference type="NCBI Taxonomy" id="4109"/>
    <lineage>
        <taxon>Eukaryota</taxon>
        <taxon>Viridiplantae</taxon>
        <taxon>Streptophyta</taxon>
        <taxon>Embryophyta</taxon>
        <taxon>Tracheophyta</taxon>
        <taxon>Spermatophyta</taxon>
        <taxon>Magnoliopsida</taxon>
        <taxon>eudicotyledons</taxon>
        <taxon>Gunneridae</taxon>
        <taxon>Pentapetalae</taxon>
        <taxon>asterids</taxon>
        <taxon>lamiids</taxon>
        <taxon>Solanales</taxon>
        <taxon>Solanaceae</taxon>
        <taxon>Solanoideae</taxon>
        <taxon>Solaneae</taxon>
        <taxon>Solanum</taxon>
    </lineage>
</organism>
<name>A0A9J6AXW4_SOLCO</name>
<dbReference type="OrthoDB" id="687122at2759"/>
<comment type="caution">
    <text evidence="2">The sequence shown here is derived from an EMBL/GenBank/DDBJ whole genome shotgun (WGS) entry which is preliminary data.</text>
</comment>
<gene>
    <name evidence="2" type="ORF">H5410_001162</name>
</gene>
<proteinExistence type="predicted"/>
<protein>
    <submittedName>
        <fullName evidence="2">Uncharacterized protein</fullName>
    </submittedName>
</protein>